<dbReference type="Proteomes" id="UP000231586">
    <property type="component" value="Unassembled WGS sequence"/>
</dbReference>
<dbReference type="InterPro" id="IPR045336">
    <property type="entry name" value="MmgE_PrpD_N"/>
</dbReference>
<evidence type="ECO:0000259" key="4">
    <source>
        <dbReference type="Pfam" id="PF19305"/>
    </source>
</evidence>
<dbReference type="GO" id="GO:0016829">
    <property type="term" value="F:lyase activity"/>
    <property type="evidence" value="ECO:0007669"/>
    <property type="project" value="InterPro"/>
</dbReference>
<reference evidence="5 6" key="1">
    <citation type="submission" date="2017-11" db="EMBL/GenBank/DDBJ databases">
        <title>Genomic Encyclopedia of Archaeal and Bacterial Type Strains, Phase II (KMG-II): From Individual Species to Whole Genera.</title>
        <authorList>
            <person name="Goeker M."/>
        </authorList>
    </citation>
    <scope>NUCLEOTIDE SEQUENCE [LARGE SCALE GENOMIC DNA]</scope>
    <source>
        <strain evidence="5 6">DSM 22413</strain>
    </source>
</reference>
<comment type="caution">
    <text evidence="5">The sequence shown here is derived from an EMBL/GenBank/DDBJ whole genome shotgun (WGS) entry which is preliminary data.</text>
</comment>
<feature type="domain" description="MmgE/PrpD N-terminal" evidence="3">
    <location>
        <begin position="38"/>
        <end position="268"/>
    </location>
</feature>
<organism evidence="5 6">
    <name type="scientific">Luteimicrobium subarcticum</name>
    <dbReference type="NCBI Taxonomy" id="620910"/>
    <lineage>
        <taxon>Bacteria</taxon>
        <taxon>Bacillati</taxon>
        <taxon>Actinomycetota</taxon>
        <taxon>Actinomycetes</taxon>
        <taxon>Micrococcales</taxon>
        <taxon>Luteimicrobium</taxon>
    </lineage>
</organism>
<dbReference type="AlphaFoldDB" id="A0A2M8WW65"/>
<dbReference type="SUPFAM" id="SSF103378">
    <property type="entry name" value="2-methylcitrate dehydratase PrpD"/>
    <property type="match status" value="1"/>
</dbReference>
<dbReference type="InterPro" id="IPR042183">
    <property type="entry name" value="MmgE/PrpD_sf_1"/>
</dbReference>
<proteinExistence type="inferred from homology"/>
<sequence length="536" mass="57408">MPFTHHLRVHPSADHLAREDQLAWKLAELATDRSGAAAEPTPEVVDMVVNRVIDNAAVAAASLTRAPVAAARGQALAHPYVPGAAVFGPSLATRVSPEWAAWANGVAVRELDFHDTFLAAEYSHPGDNIPPILAVAQHAGADGAAFVRGVVTGYEVQVDLVRAISLHAHKIDHVAHLGPSAAAGIGTLLGLPTETVFQAIGQALHTTTATRQSRKGQISTWKAYAPAFAGKMAVEAVDRAMRGQTSPEPIYEGEDGVVAWLLDGPDASYDVVLPGTGEARTGILDTYTKEHSAEYQAQALIDLARSLHHDMPWLADPGAIERVVIHTSHHTHFVIGSGANDPQKYDPTASRETLDHSVPYIFTVALQDGGWHHVDSYTPARAARPDTVALWQRVTTAEDPEWTRRYHATDPTEKAFGARVEIELSAAAAGRGDRTGGQPGDRVVRELAVADAHPLGARPFTRPDYVRKLRTLADGVVEPEEIERFLDLAERLPSLSAGELRELSLVAAPGVLRGGSDRSEPSGLFELGRPTVPEGE</sequence>
<dbReference type="EMBL" id="PGTZ01000006">
    <property type="protein sequence ID" value="PJI95166.1"/>
    <property type="molecule type" value="Genomic_DNA"/>
</dbReference>
<evidence type="ECO:0000256" key="1">
    <source>
        <dbReference type="ARBA" id="ARBA00006174"/>
    </source>
</evidence>
<dbReference type="InterPro" id="IPR042188">
    <property type="entry name" value="MmgE/PrpD_sf_2"/>
</dbReference>
<accession>A0A2M8WW65</accession>
<comment type="similarity">
    <text evidence="1">Belongs to the PrpD family.</text>
</comment>
<feature type="domain" description="MmgE/PrpD C-terminal" evidence="4">
    <location>
        <begin position="291"/>
        <end position="490"/>
    </location>
</feature>
<dbReference type="InterPro" id="IPR036148">
    <property type="entry name" value="MmgE/PrpD_sf"/>
</dbReference>
<dbReference type="InterPro" id="IPR045337">
    <property type="entry name" value="MmgE_PrpD_C"/>
</dbReference>
<dbReference type="Pfam" id="PF03972">
    <property type="entry name" value="MmgE_PrpD_N"/>
    <property type="match status" value="1"/>
</dbReference>
<dbReference type="InterPro" id="IPR005656">
    <property type="entry name" value="MmgE_PrpD"/>
</dbReference>
<feature type="region of interest" description="Disordered" evidence="2">
    <location>
        <begin position="511"/>
        <end position="536"/>
    </location>
</feature>
<dbReference type="RefSeq" id="WP_100349074.1">
    <property type="nucleotide sequence ID" value="NZ_PGTZ01000006.1"/>
</dbReference>
<evidence type="ECO:0000313" key="6">
    <source>
        <dbReference type="Proteomes" id="UP000231586"/>
    </source>
</evidence>
<evidence type="ECO:0000259" key="3">
    <source>
        <dbReference type="Pfam" id="PF03972"/>
    </source>
</evidence>
<evidence type="ECO:0000313" key="5">
    <source>
        <dbReference type="EMBL" id="PJI95166.1"/>
    </source>
</evidence>
<dbReference type="OrthoDB" id="9797528at2"/>
<dbReference type="Pfam" id="PF19305">
    <property type="entry name" value="MmgE_PrpD_C"/>
    <property type="match status" value="1"/>
</dbReference>
<dbReference type="Gene3D" id="1.10.4100.10">
    <property type="entry name" value="2-methylcitrate dehydratase PrpD"/>
    <property type="match status" value="1"/>
</dbReference>
<protein>
    <submittedName>
        <fullName evidence="5">2-methylcitrate dehydratase</fullName>
    </submittedName>
</protein>
<keyword evidence="6" id="KW-1185">Reference proteome</keyword>
<gene>
    <name evidence="5" type="ORF">CLV34_1022</name>
</gene>
<dbReference type="Gene3D" id="3.30.1330.120">
    <property type="entry name" value="2-methylcitrate dehydratase PrpD"/>
    <property type="match status" value="1"/>
</dbReference>
<dbReference type="PANTHER" id="PTHR16943">
    <property type="entry name" value="2-METHYLCITRATE DEHYDRATASE-RELATED"/>
    <property type="match status" value="1"/>
</dbReference>
<dbReference type="PANTHER" id="PTHR16943:SF8">
    <property type="entry name" value="2-METHYLCITRATE DEHYDRATASE"/>
    <property type="match status" value="1"/>
</dbReference>
<name>A0A2M8WW65_9MICO</name>
<evidence type="ECO:0000256" key="2">
    <source>
        <dbReference type="SAM" id="MobiDB-lite"/>
    </source>
</evidence>